<gene>
    <name evidence="2" type="ORF">SAMN05216290_2096</name>
</gene>
<dbReference type="GO" id="GO:0005506">
    <property type="term" value="F:iron ion binding"/>
    <property type="evidence" value="ECO:0007669"/>
    <property type="project" value="InterPro"/>
</dbReference>
<sequence>MNERIKALYKTHIIEKAKDETHTGQLTDATHVIEAYNPLCGDQFTLYLKVEDDVVKELKFNGYGCSISKASTAVLAESILGKSLTDFGKVWSDFMEIVNENAKASPEQISNNEYLLAFAAAREFPERKTCATLSWEALAKALITH</sequence>
<dbReference type="STRING" id="1267423.SAMN05216290_2096"/>
<proteinExistence type="predicted"/>
<dbReference type="EMBL" id="FOIR01000002">
    <property type="protein sequence ID" value="SEW23011.1"/>
    <property type="molecule type" value="Genomic_DNA"/>
</dbReference>
<evidence type="ECO:0000313" key="3">
    <source>
        <dbReference type="Proteomes" id="UP000199437"/>
    </source>
</evidence>
<dbReference type="Pfam" id="PF01592">
    <property type="entry name" value="NifU_N"/>
    <property type="match status" value="1"/>
</dbReference>
<dbReference type="InterPro" id="IPR002871">
    <property type="entry name" value="NIF_FeS_clus_asmbl_NifU_N"/>
</dbReference>
<dbReference type="AlphaFoldDB" id="A0A1I0Q7R4"/>
<dbReference type="PANTHER" id="PTHR10093">
    <property type="entry name" value="IRON-SULFUR CLUSTER ASSEMBLY ENZYME NIFU HOMOLOG"/>
    <property type="match status" value="1"/>
</dbReference>
<dbReference type="Proteomes" id="UP000199437">
    <property type="component" value="Unassembled WGS sequence"/>
</dbReference>
<dbReference type="RefSeq" id="WP_090258530.1">
    <property type="nucleotide sequence ID" value="NZ_FOIR01000002.1"/>
</dbReference>
<dbReference type="NCBIfam" id="TIGR01994">
    <property type="entry name" value="SUF_scaf_2"/>
    <property type="match status" value="1"/>
</dbReference>
<dbReference type="CDD" id="cd06664">
    <property type="entry name" value="IscU_like"/>
    <property type="match status" value="1"/>
</dbReference>
<organism evidence="2 3">
    <name type="scientific">Roseivirga pacifica</name>
    <dbReference type="NCBI Taxonomy" id="1267423"/>
    <lineage>
        <taxon>Bacteria</taxon>
        <taxon>Pseudomonadati</taxon>
        <taxon>Bacteroidota</taxon>
        <taxon>Cytophagia</taxon>
        <taxon>Cytophagales</taxon>
        <taxon>Roseivirgaceae</taxon>
        <taxon>Roseivirga</taxon>
    </lineage>
</organism>
<dbReference type="SUPFAM" id="SSF82649">
    <property type="entry name" value="SufE/NifU"/>
    <property type="match status" value="1"/>
</dbReference>
<evidence type="ECO:0000313" key="2">
    <source>
        <dbReference type="EMBL" id="SEW23011.1"/>
    </source>
</evidence>
<accession>A0A1I0Q7R4</accession>
<name>A0A1I0Q7R4_9BACT</name>
<feature type="domain" description="NIF system FeS cluster assembly NifU N-terminal" evidence="1">
    <location>
        <begin position="9"/>
        <end position="129"/>
    </location>
</feature>
<evidence type="ECO:0000259" key="1">
    <source>
        <dbReference type="Pfam" id="PF01592"/>
    </source>
</evidence>
<keyword evidence="3" id="KW-1185">Reference proteome</keyword>
<dbReference type="GO" id="GO:0016226">
    <property type="term" value="P:iron-sulfur cluster assembly"/>
    <property type="evidence" value="ECO:0007669"/>
    <property type="project" value="InterPro"/>
</dbReference>
<reference evidence="3" key="1">
    <citation type="submission" date="2016-10" db="EMBL/GenBank/DDBJ databases">
        <authorList>
            <person name="Varghese N."/>
            <person name="Submissions S."/>
        </authorList>
    </citation>
    <scope>NUCLEOTIDE SEQUENCE [LARGE SCALE GENOMIC DNA]</scope>
    <source>
        <strain evidence="3">CGMCC 1.12402</strain>
    </source>
</reference>
<dbReference type="GeneID" id="99986808"/>
<dbReference type="GO" id="GO:0051536">
    <property type="term" value="F:iron-sulfur cluster binding"/>
    <property type="evidence" value="ECO:0007669"/>
    <property type="project" value="InterPro"/>
</dbReference>
<protein>
    <submittedName>
        <fullName evidence="2">Nitrogen fixation protein NifU</fullName>
    </submittedName>
</protein>
<dbReference type="OrthoDB" id="9804157at2"/>
<dbReference type="Gene3D" id="3.90.1010.10">
    <property type="match status" value="1"/>
</dbReference>